<evidence type="ECO:0000313" key="1">
    <source>
        <dbReference type="EMBL" id="MBJ2176287.1"/>
    </source>
</evidence>
<organism evidence="1 2">
    <name type="scientific">Aureibaculum flavum</name>
    <dbReference type="NCBI Taxonomy" id="2795986"/>
    <lineage>
        <taxon>Bacteria</taxon>
        <taxon>Pseudomonadati</taxon>
        <taxon>Bacteroidota</taxon>
        <taxon>Flavobacteriia</taxon>
        <taxon>Flavobacteriales</taxon>
        <taxon>Flavobacteriaceae</taxon>
        <taxon>Aureibaculum</taxon>
    </lineage>
</organism>
<keyword evidence="2" id="KW-1185">Reference proteome</keyword>
<name>A0ABS0WWF4_9FLAO</name>
<sequence length="98" mass="11198">MKHISTYQIHDTFIITGRGIVLTGRILDGSIFSTNDILEFEFKGQILKRKISWIDNGMRVENGKPNIGIMIETENEDEISELRNWSPKLTIGKIYSNG</sequence>
<gene>
    <name evidence="1" type="ORF">JBL43_18695</name>
</gene>
<dbReference type="EMBL" id="JAEHFJ010000014">
    <property type="protein sequence ID" value="MBJ2176287.1"/>
    <property type="molecule type" value="Genomic_DNA"/>
</dbReference>
<reference evidence="1 2" key="1">
    <citation type="submission" date="2020-12" db="EMBL/GenBank/DDBJ databases">
        <title>Aureibaculum luteum sp. nov. and Aureibaculum flavum sp. nov., novel members of the family Flavobacteriaceae isolated from Antarctic intertidal sediments.</title>
        <authorList>
            <person name="He X."/>
            <person name="Zhang X."/>
        </authorList>
    </citation>
    <scope>NUCLEOTIDE SEQUENCE [LARGE SCALE GENOMIC DNA]</scope>
    <source>
        <strain evidence="1 2">A20</strain>
    </source>
</reference>
<dbReference type="SUPFAM" id="SSF50447">
    <property type="entry name" value="Translation proteins"/>
    <property type="match status" value="1"/>
</dbReference>
<protein>
    <submittedName>
        <fullName evidence="1">Uncharacterized protein</fullName>
    </submittedName>
</protein>
<dbReference type="InterPro" id="IPR009000">
    <property type="entry name" value="Transl_B-barrel_sf"/>
</dbReference>
<comment type="caution">
    <text evidence="1">The sequence shown here is derived from an EMBL/GenBank/DDBJ whole genome shotgun (WGS) entry which is preliminary data.</text>
</comment>
<proteinExistence type="predicted"/>
<dbReference type="Proteomes" id="UP000623301">
    <property type="component" value="Unassembled WGS sequence"/>
</dbReference>
<dbReference type="RefSeq" id="WP_198842887.1">
    <property type="nucleotide sequence ID" value="NZ_JAEHFJ010000014.1"/>
</dbReference>
<evidence type="ECO:0000313" key="2">
    <source>
        <dbReference type="Proteomes" id="UP000623301"/>
    </source>
</evidence>
<accession>A0ABS0WWF4</accession>